<accession>A0A9Q1Q7U8</accession>
<dbReference type="PANTHER" id="PTHR46419:SF3">
    <property type="entry name" value="ADP-RIBOSYLATION FACTOR GTPASE-ACTIVATING PROTEIN AGD15-RELATED"/>
    <property type="match status" value="1"/>
</dbReference>
<comment type="caution">
    <text evidence="8">The sequence shown here is derived from an EMBL/GenBank/DDBJ whole genome shotgun (WGS) entry which is preliminary data.</text>
</comment>
<dbReference type="GO" id="GO:0005096">
    <property type="term" value="F:GTPase activator activity"/>
    <property type="evidence" value="ECO:0007669"/>
    <property type="project" value="UniProtKB-KW"/>
</dbReference>
<protein>
    <recommendedName>
        <fullName evidence="7">Arf-GAP domain-containing protein</fullName>
    </recommendedName>
</protein>
<dbReference type="Pfam" id="PF01412">
    <property type="entry name" value="ArfGap"/>
    <property type="match status" value="1"/>
</dbReference>
<evidence type="ECO:0000313" key="8">
    <source>
        <dbReference type="EMBL" id="KAJ8432133.1"/>
    </source>
</evidence>
<dbReference type="CDD" id="cd08204">
    <property type="entry name" value="ArfGap"/>
    <property type="match status" value="1"/>
</dbReference>
<feature type="domain" description="Arf-GAP" evidence="7">
    <location>
        <begin position="16"/>
        <end position="147"/>
    </location>
</feature>
<gene>
    <name evidence="8" type="ORF">Cgig2_014294</name>
</gene>
<dbReference type="SMART" id="SM00105">
    <property type="entry name" value="ArfGap"/>
    <property type="match status" value="1"/>
</dbReference>
<dbReference type="InterPro" id="IPR038508">
    <property type="entry name" value="ArfGAP_dom_sf"/>
</dbReference>
<keyword evidence="3 5" id="KW-0863">Zinc-finger</keyword>
<reference evidence="8" key="1">
    <citation type="submission" date="2022-04" db="EMBL/GenBank/DDBJ databases">
        <title>Carnegiea gigantea Genome sequencing and assembly v2.</title>
        <authorList>
            <person name="Copetti D."/>
            <person name="Sanderson M.J."/>
            <person name="Burquez A."/>
            <person name="Wojciechowski M.F."/>
        </authorList>
    </citation>
    <scope>NUCLEOTIDE SEQUENCE</scope>
    <source>
        <strain evidence="8">SGP5-SGP5p</strain>
        <tissue evidence="8">Aerial part</tissue>
    </source>
</reference>
<name>A0A9Q1Q7U8_9CARY</name>
<keyword evidence="4" id="KW-0862">Zinc</keyword>
<proteinExistence type="predicted"/>
<dbReference type="Gene3D" id="1.10.220.150">
    <property type="entry name" value="Arf GTPase activating protein"/>
    <property type="match status" value="1"/>
</dbReference>
<feature type="region of interest" description="Disordered" evidence="6">
    <location>
        <begin position="153"/>
        <end position="257"/>
    </location>
</feature>
<sequence>MNRKATISKELNVKHTQILEGLLKLPENRECADCATKSPRWASVNLGIFICLNCSGIHRSLGVHISKVRSVTLDKWLPEQVAFLQCRSLSLLATLCAALQPTTMGNEKSNAYWEAELPSNYNRSGTVNFIRAKYVGKRWVPIDHKIKLPLKSKEELHSPCSSSAGTGDSYGEHASNHPSYKEKKGFSASGKERAKLSAGESLGASKRQEDQATNQQQHQHQEIKEKHQPSMDLSASDVKSVKHESPKEPAQVAASPTCNDNSQKLVVLKVMPSASNATPVALSPKVDYATQLFRMLCVDDSTENDSRGTAGSQFDLWTIVAADEEVSAKEVKIEPKSAGSKVHPLPRRTEDVQKAAVPLMKGHFHELQKDSTNDKQRPPEEKGSTPAGPVRLQRLSVLAQDGASLAVASGLSNGMSPSYPATIHYQSVNGVQKPSLNGRSVSRTMRTQMPMQNGGSGKLVVNAVPYAMPSFNRPAMAVNGMSRVPAKRPPSALPVSGNNYDFSFLTQGMFSKR</sequence>
<dbReference type="OrthoDB" id="10266696at2759"/>
<dbReference type="FunFam" id="1.10.220.150:FF:000009">
    <property type="entry name" value="stromal membrane-associated protein 1 isoform X1"/>
    <property type="match status" value="1"/>
</dbReference>
<evidence type="ECO:0000259" key="7">
    <source>
        <dbReference type="PROSITE" id="PS50115"/>
    </source>
</evidence>
<feature type="compositionally biased region" description="Basic and acidic residues" evidence="6">
    <location>
        <begin position="170"/>
        <end position="195"/>
    </location>
</feature>
<dbReference type="AlphaFoldDB" id="A0A9Q1Q7U8"/>
<dbReference type="SUPFAM" id="SSF57863">
    <property type="entry name" value="ArfGap/RecO-like zinc finger"/>
    <property type="match status" value="1"/>
</dbReference>
<evidence type="ECO:0000256" key="3">
    <source>
        <dbReference type="ARBA" id="ARBA00022771"/>
    </source>
</evidence>
<evidence type="ECO:0000313" key="9">
    <source>
        <dbReference type="Proteomes" id="UP001153076"/>
    </source>
</evidence>
<evidence type="ECO:0000256" key="4">
    <source>
        <dbReference type="ARBA" id="ARBA00022833"/>
    </source>
</evidence>
<dbReference type="Proteomes" id="UP001153076">
    <property type="component" value="Unassembled WGS sequence"/>
</dbReference>
<dbReference type="InterPro" id="IPR037278">
    <property type="entry name" value="ARFGAP/RecO"/>
</dbReference>
<keyword evidence="1" id="KW-0343">GTPase activation</keyword>
<evidence type="ECO:0000256" key="2">
    <source>
        <dbReference type="ARBA" id="ARBA00022723"/>
    </source>
</evidence>
<dbReference type="GO" id="GO:0008270">
    <property type="term" value="F:zinc ion binding"/>
    <property type="evidence" value="ECO:0007669"/>
    <property type="project" value="UniProtKB-KW"/>
</dbReference>
<dbReference type="PROSITE" id="PS50115">
    <property type="entry name" value="ARFGAP"/>
    <property type="match status" value="1"/>
</dbReference>
<feature type="region of interest" description="Disordered" evidence="6">
    <location>
        <begin position="366"/>
        <end position="390"/>
    </location>
</feature>
<dbReference type="InterPro" id="IPR001164">
    <property type="entry name" value="ArfGAP_dom"/>
</dbReference>
<feature type="compositionally biased region" description="Basic and acidic residues" evidence="6">
    <location>
        <begin position="366"/>
        <end position="383"/>
    </location>
</feature>
<dbReference type="PRINTS" id="PR00405">
    <property type="entry name" value="REVINTRACTNG"/>
</dbReference>
<evidence type="ECO:0000256" key="5">
    <source>
        <dbReference type="PROSITE-ProRule" id="PRU00288"/>
    </source>
</evidence>
<dbReference type="InterPro" id="IPR044520">
    <property type="entry name" value="ARF_GAP_AGD5/15"/>
</dbReference>
<evidence type="ECO:0000256" key="1">
    <source>
        <dbReference type="ARBA" id="ARBA00022468"/>
    </source>
</evidence>
<evidence type="ECO:0000256" key="6">
    <source>
        <dbReference type="SAM" id="MobiDB-lite"/>
    </source>
</evidence>
<dbReference type="EMBL" id="JAKOGI010000631">
    <property type="protein sequence ID" value="KAJ8432133.1"/>
    <property type="molecule type" value="Genomic_DNA"/>
</dbReference>
<keyword evidence="2" id="KW-0479">Metal-binding</keyword>
<organism evidence="8 9">
    <name type="scientific">Carnegiea gigantea</name>
    <dbReference type="NCBI Taxonomy" id="171969"/>
    <lineage>
        <taxon>Eukaryota</taxon>
        <taxon>Viridiplantae</taxon>
        <taxon>Streptophyta</taxon>
        <taxon>Embryophyta</taxon>
        <taxon>Tracheophyta</taxon>
        <taxon>Spermatophyta</taxon>
        <taxon>Magnoliopsida</taxon>
        <taxon>eudicotyledons</taxon>
        <taxon>Gunneridae</taxon>
        <taxon>Pentapetalae</taxon>
        <taxon>Caryophyllales</taxon>
        <taxon>Cactineae</taxon>
        <taxon>Cactaceae</taxon>
        <taxon>Cactoideae</taxon>
        <taxon>Echinocereeae</taxon>
        <taxon>Carnegiea</taxon>
    </lineage>
</organism>
<feature type="compositionally biased region" description="Basic and acidic residues" evidence="6">
    <location>
        <begin position="219"/>
        <end position="229"/>
    </location>
</feature>
<keyword evidence="9" id="KW-1185">Reference proteome</keyword>
<dbReference type="PANTHER" id="PTHR46419">
    <property type="entry name" value="ADP-RIBOSYLATION FACTOR GTPASE-ACTIVATING PROTEIN AGD5"/>
    <property type="match status" value="1"/>
</dbReference>